<proteinExistence type="predicted"/>
<dbReference type="AlphaFoldDB" id="A0A9N7UFR2"/>
<feature type="compositionally biased region" description="Basic and acidic residues" evidence="1">
    <location>
        <begin position="127"/>
        <end position="141"/>
    </location>
</feature>
<feature type="region of interest" description="Disordered" evidence="1">
    <location>
        <begin position="25"/>
        <end position="86"/>
    </location>
</feature>
<dbReference type="EMBL" id="CADEAL010001316">
    <property type="protein sequence ID" value="CAB1431199.1"/>
    <property type="molecule type" value="Genomic_DNA"/>
</dbReference>
<feature type="compositionally biased region" description="Polar residues" evidence="1">
    <location>
        <begin position="148"/>
        <end position="161"/>
    </location>
</feature>
<dbReference type="Proteomes" id="UP001153269">
    <property type="component" value="Unassembled WGS sequence"/>
</dbReference>
<gene>
    <name evidence="2" type="ORF">PLEPLA_LOCUS19198</name>
</gene>
<protein>
    <submittedName>
        <fullName evidence="2">Uncharacterized protein</fullName>
    </submittedName>
</protein>
<name>A0A9N7UFR2_PLEPL</name>
<evidence type="ECO:0000313" key="2">
    <source>
        <dbReference type="EMBL" id="CAB1431199.1"/>
    </source>
</evidence>
<feature type="region of interest" description="Disordered" evidence="1">
    <location>
        <begin position="101"/>
        <end position="168"/>
    </location>
</feature>
<organism evidence="2 3">
    <name type="scientific">Pleuronectes platessa</name>
    <name type="common">European plaice</name>
    <dbReference type="NCBI Taxonomy" id="8262"/>
    <lineage>
        <taxon>Eukaryota</taxon>
        <taxon>Metazoa</taxon>
        <taxon>Chordata</taxon>
        <taxon>Craniata</taxon>
        <taxon>Vertebrata</taxon>
        <taxon>Euteleostomi</taxon>
        <taxon>Actinopterygii</taxon>
        <taxon>Neopterygii</taxon>
        <taxon>Teleostei</taxon>
        <taxon>Neoteleostei</taxon>
        <taxon>Acanthomorphata</taxon>
        <taxon>Carangaria</taxon>
        <taxon>Pleuronectiformes</taxon>
        <taxon>Pleuronectoidei</taxon>
        <taxon>Pleuronectidae</taxon>
        <taxon>Pleuronectes</taxon>
    </lineage>
</organism>
<reference evidence="2" key="1">
    <citation type="submission" date="2020-03" db="EMBL/GenBank/DDBJ databases">
        <authorList>
            <person name="Weist P."/>
        </authorList>
    </citation>
    <scope>NUCLEOTIDE SEQUENCE</scope>
</reference>
<feature type="compositionally biased region" description="Polar residues" evidence="1">
    <location>
        <begin position="73"/>
        <end position="82"/>
    </location>
</feature>
<sequence>MALIVIDRPEDARPQTVESWGLVCEPTRFEGKAINRQLRGRQPTTDTQTTAPQTTDPQTTDHRHTDNRPTDNRPPTNRQPTHNCEIDRYAIDGLATTALKDFSSKSGNSGSCGRGRPPWAGPHRCTKGSESDRVEHEEEPSAPRLLSGGTSSHSGFWSLTPSPHLRLN</sequence>
<evidence type="ECO:0000256" key="1">
    <source>
        <dbReference type="SAM" id="MobiDB-lite"/>
    </source>
</evidence>
<comment type="caution">
    <text evidence="2">The sequence shown here is derived from an EMBL/GenBank/DDBJ whole genome shotgun (WGS) entry which is preliminary data.</text>
</comment>
<feature type="compositionally biased region" description="Low complexity" evidence="1">
    <location>
        <begin position="42"/>
        <end position="58"/>
    </location>
</feature>
<evidence type="ECO:0000313" key="3">
    <source>
        <dbReference type="Proteomes" id="UP001153269"/>
    </source>
</evidence>
<keyword evidence="3" id="KW-1185">Reference proteome</keyword>
<accession>A0A9N7UFR2</accession>
<feature type="compositionally biased region" description="Basic and acidic residues" evidence="1">
    <location>
        <begin position="59"/>
        <end position="71"/>
    </location>
</feature>